<name>A0A0P8ACZ6_9EURY</name>
<proteinExistence type="predicted"/>
<dbReference type="NCBIfam" id="TIGR03833">
    <property type="entry name" value="YwbE family protein"/>
    <property type="match status" value="1"/>
</dbReference>
<dbReference type="AlphaFoldDB" id="A0A0P8ACZ6"/>
<evidence type="ECO:0000313" key="1">
    <source>
        <dbReference type="EMBL" id="KPQ42000.1"/>
    </source>
</evidence>
<dbReference type="PATRIC" id="fig|1719120.3.peg.3734"/>
<dbReference type="Proteomes" id="UP000050360">
    <property type="component" value="Unassembled WGS sequence"/>
</dbReference>
<organism evidence="1 2">
    <name type="scientific">Candidatus Methanoperedens nitratireducens</name>
    <dbReference type="NCBI Taxonomy" id="1392998"/>
    <lineage>
        <taxon>Archaea</taxon>
        <taxon>Methanobacteriati</taxon>
        <taxon>Methanobacteriota</taxon>
        <taxon>Stenosarchaea group</taxon>
        <taxon>Methanomicrobia</taxon>
        <taxon>Methanosarcinales</taxon>
        <taxon>ANME-2 cluster</taxon>
        <taxon>Candidatus Methanoperedentaceae</taxon>
        <taxon>Candidatus Methanoperedens</taxon>
    </lineage>
</organism>
<evidence type="ECO:0000313" key="2">
    <source>
        <dbReference type="Proteomes" id="UP000050360"/>
    </source>
</evidence>
<dbReference type="PANTHER" id="PTHR40069:SF1">
    <property type="entry name" value="YWBE PROTEIN"/>
    <property type="match status" value="1"/>
</dbReference>
<dbReference type="EMBL" id="LKCM01000277">
    <property type="protein sequence ID" value="KPQ42000.1"/>
    <property type="molecule type" value="Genomic_DNA"/>
</dbReference>
<accession>A0A0P8ACZ6</accession>
<dbReference type="Pfam" id="PF09962">
    <property type="entry name" value="DUF2196"/>
    <property type="match status" value="1"/>
</dbReference>
<sequence>MNEGNNRVNIKVGLNVGVVLKHDQRSGKITRGIVKRILTNSSHHPHGIKVELENGQVGRVKEIHFGKQFEIQEIEI</sequence>
<evidence type="ECO:0008006" key="3">
    <source>
        <dbReference type="Google" id="ProtNLM"/>
    </source>
</evidence>
<reference evidence="1 2" key="1">
    <citation type="submission" date="2015-09" db="EMBL/GenBank/DDBJ databases">
        <title>A metagenomics-based metabolic model of nitrate-dependent anaerobic oxidation of methane by Methanoperedens-like archaea.</title>
        <authorList>
            <person name="Arshad A."/>
            <person name="Speth D.R."/>
            <person name="De Graaf R.M."/>
            <person name="Op Den Camp H.J."/>
            <person name="Jetten M.S."/>
            <person name="Welte C.U."/>
        </authorList>
    </citation>
    <scope>NUCLEOTIDE SEQUENCE [LARGE SCALE GENOMIC DNA]</scope>
</reference>
<gene>
    <name evidence="1" type="ORF">MPEBLZ_03440</name>
</gene>
<dbReference type="PANTHER" id="PTHR40069">
    <property type="entry name" value="YWBE PROTEIN"/>
    <property type="match status" value="1"/>
</dbReference>
<dbReference type="InterPro" id="IPR019240">
    <property type="entry name" value="DUF2196"/>
</dbReference>
<protein>
    <recommendedName>
        <fullName evidence="3">YwbE family protein</fullName>
    </recommendedName>
</protein>
<comment type="caution">
    <text evidence="1">The sequence shown here is derived from an EMBL/GenBank/DDBJ whole genome shotgun (WGS) entry which is preliminary data.</text>
</comment>